<dbReference type="EMBL" id="JACEMZ010000014">
    <property type="protein sequence ID" value="MBA4452226.1"/>
    <property type="molecule type" value="Genomic_DNA"/>
</dbReference>
<organism evidence="1 2">
    <name type="scientific">Candidatus Nitrosomaritimum aestuariumsis</name>
    <dbReference type="NCBI Taxonomy" id="3342354"/>
    <lineage>
        <taxon>Archaea</taxon>
        <taxon>Nitrososphaerota</taxon>
        <taxon>Nitrososphaeria</taxon>
        <taxon>Nitrosopumilales</taxon>
        <taxon>Nitrosopumilaceae</taxon>
        <taxon>Candidatus Nitrosomaritimum</taxon>
    </lineage>
</organism>
<name>A0AC60VY40_9ARCH</name>
<gene>
    <name evidence="1" type="ORF">H2B03_03495</name>
</gene>
<reference evidence="1 2" key="1">
    <citation type="journal article" date="2020" name="Appl. Environ. Microbiol.">
        <title>Genomic Characteristics of a Novel Species of Ammonia-Oxidizing Archaea from the Jiulong River Estuary.</title>
        <authorList>
            <person name="Zou D."/>
            <person name="Wan R."/>
            <person name="Han L."/>
            <person name="Xu M.N."/>
            <person name="Liu Y."/>
            <person name="Liu H."/>
            <person name="Kao S.J."/>
            <person name="Li M."/>
        </authorList>
    </citation>
    <scope>NUCLEOTIDE SEQUENCE [LARGE SCALE GENOMIC DNA]</scope>
    <source>
        <strain evidence="1">W1bin1</strain>
    </source>
</reference>
<proteinExistence type="predicted"/>
<sequence length="155" mass="17919">INYLKRGLENGEVCILAMPYEFDMEQKMKLKGIEVEKYKKKNLLYIFKDMELKEPSSDLFSKFSKKILSVSSKPLRICAMLNIDMSTKEGMNAFLEAETASHAGFQTFRGSWLCSYDIKKMEKEEKIRWVKKLLKCHDSVIFAPSHESGIAMDLS</sequence>
<evidence type="ECO:0000313" key="1">
    <source>
        <dbReference type="EMBL" id="MBA4452226.1"/>
    </source>
</evidence>
<accession>A0AC60VY40</accession>
<feature type="non-terminal residue" evidence="1">
    <location>
        <position position="1"/>
    </location>
</feature>
<evidence type="ECO:0000313" key="2">
    <source>
        <dbReference type="Proteomes" id="UP000559653"/>
    </source>
</evidence>
<dbReference type="Proteomes" id="UP000559653">
    <property type="component" value="Unassembled WGS sequence"/>
</dbReference>
<comment type="caution">
    <text evidence="1">The sequence shown here is derived from an EMBL/GenBank/DDBJ whole genome shotgun (WGS) entry which is preliminary data.</text>
</comment>
<protein>
    <submittedName>
        <fullName evidence="1">MEDS domain-containing protein</fullName>
    </submittedName>
</protein>